<evidence type="ECO:0000256" key="2">
    <source>
        <dbReference type="ARBA" id="ARBA00011738"/>
    </source>
</evidence>
<evidence type="ECO:0000256" key="5">
    <source>
        <dbReference type="ARBA" id="ARBA00022898"/>
    </source>
</evidence>
<proteinExistence type="predicted"/>
<keyword evidence="8" id="KW-1185">Reference proteome</keyword>
<dbReference type="GO" id="GO:0006520">
    <property type="term" value="P:amino acid metabolic process"/>
    <property type="evidence" value="ECO:0007669"/>
    <property type="project" value="InterPro"/>
</dbReference>
<sequence>MVGSCSPCSKDPITSVTEAFIADTSPTKIDLRVGACRDDEGKPVILQCVREAGAKITGCDFLELVSSAVSSKLVAGSIKSVNGKNSDVIKGRYAGIQALSGTGDCSLFAEFQKHCCPESPMYFPDPTWSKQVCLVSSVISQIVHFSYSAFALTTQLGFSIEEQWRGISYHFKLIMPELRVSDISAYPDCFASGDLGRDAQSIRIFVEDGHLIGCVRSFVKNMGLYGHRVGSLKHVHVLDYIS</sequence>
<feature type="domain" description="Aminotransferase class I/classII large" evidence="6">
    <location>
        <begin position="27"/>
        <end position="130"/>
    </location>
</feature>
<gene>
    <name evidence="7" type="ORF">POTOM_052050</name>
</gene>
<comment type="subunit">
    <text evidence="2">Homodimer.</text>
</comment>
<keyword evidence="3" id="KW-0032">Aminotransferase</keyword>
<dbReference type="GO" id="GO:0030170">
    <property type="term" value="F:pyridoxal phosphate binding"/>
    <property type="evidence" value="ECO:0007669"/>
    <property type="project" value="InterPro"/>
</dbReference>
<evidence type="ECO:0000313" key="7">
    <source>
        <dbReference type="EMBL" id="KAG6745385.1"/>
    </source>
</evidence>
<dbReference type="Pfam" id="PF00155">
    <property type="entry name" value="Aminotran_1_2"/>
    <property type="match status" value="2"/>
</dbReference>
<comment type="caution">
    <text evidence="7">The sequence shown here is derived from an EMBL/GenBank/DDBJ whole genome shotgun (WGS) entry which is preliminary data.</text>
</comment>
<keyword evidence="5" id="KW-0663">Pyridoxal phosphate</keyword>
<dbReference type="Proteomes" id="UP000886885">
    <property type="component" value="Chromosome 16A"/>
</dbReference>
<evidence type="ECO:0000256" key="3">
    <source>
        <dbReference type="ARBA" id="ARBA00022576"/>
    </source>
</evidence>
<dbReference type="GO" id="GO:0004069">
    <property type="term" value="F:L-aspartate:2-oxoglutarate aminotransferase activity"/>
    <property type="evidence" value="ECO:0007669"/>
    <property type="project" value="TreeGrafter"/>
</dbReference>
<dbReference type="PANTHER" id="PTHR11879:SF14">
    <property type="entry name" value="ASPARTATE AMINOTRANSFERASE"/>
    <property type="match status" value="1"/>
</dbReference>
<reference evidence="7" key="1">
    <citation type="journal article" date="2020" name="bioRxiv">
        <title>Hybrid origin of Populus tomentosa Carr. identified through genome sequencing and phylogenomic analysis.</title>
        <authorList>
            <person name="An X."/>
            <person name="Gao K."/>
            <person name="Chen Z."/>
            <person name="Li J."/>
            <person name="Yang X."/>
            <person name="Yang X."/>
            <person name="Zhou J."/>
            <person name="Guo T."/>
            <person name="Zhao T."/>
            <person name="Huang S."/>
            <person name="Miao D."/>
            <person name="Khan W.U."/>
            <person name="Rao P."/>
            <person name="Ye M."/>
            <person name="Lei B."/>
            <person name="Liao W."/>
            <person name="Wang J."/>
            <person name="Ji L."/>
            <person name="Li Y."/>
            <person name="Guo B."/>
            <person name="Mustafa N.S."/>
            <person name="Li S."/>
            <person name="Yun Q."/>
            <person name="Keller S.R."/>
            <person name="Mao J."/>
            <person name="Zhang R."/>
            <person name="Strauss S.H."/>
        </authorList>
    </citation>
    <scope>NUCLEOTIDE SEQUENCE</scope>
    <source>
        <strain evidence="7">GM15</strain>
        <tissue evidence="7">Leaf</tissue>
    </source>
</reference>
<dbReference type="GO" id="GO:0005739">
    <property type="term" value="C:mitochondrion"/>
    <property type="evidence" value="ECO:0007669"/>
    <property type="project" value="TreeGrafter"/>
</dbReference>
<feature type="domain" description="Aminotransferase class I/classII large" evidence="6">
    <location>
        <begin position="190"/>
        <end position="231"/>
    </location>
</feature>
<dbReference type="EMBL" id="JAAWWB010000031">
    <property type="protein sequence ID" value="KAG6745385.1"/>
    <property type="molecule type" value="Genomic_DNA"/>
</dbReference>
<dbReference type="InterPro" id="IPR004839">
    <property type="entry name" value="Aminotransferase_I/II_large"/>
</dbReference>
<dbReference type="PANTHER" id="PTHR11879">
    <property type="entry name" value="ASPARTATE AMINOTRANSFERASE"/>
    <property type="match status" value="1"/>
</dbReference>
<comment type="cofactor">
    <cofactor evidence="1">
        <name>pyridoxal 5'-phosphate</name>
        <dbReference type="ChEBI" id="CHEBI:597326"/>
    </cofactor>
</comment>
<dbReference type="InterPro" id="IPR000796">
    <property type="entry name" value="Asp_trans"/>
</dbReference>
<protein>
    <recommendedName>
        <fullName evidence="6">Aminotransferase class I/classII large domain-containing protein</fullName>
    </recommendedName>
</protein>
<dbReference type="AlphaFoldDB" id="A0A8X8C8T4"/>
<accession>A0A8X8C8T4</accession>
<evidence type="ECO:0000256" key="1">
    <source>
        <dbReference type="ARBA" id="ARBA00001933"/>
    </source>
</evidence>
<evidence type="ECO:0000259" key="6">
    <source>
        <dbReference type="Pfam" id="PF00155"/>
    </source>
</evidence>
<evidence type="ECO:0000313" key="8">
    <source>
        <dbReference type="Proteomes" id="UP000886885"/>
    </source>
</evidence>
<name>A0A8X8C8T4_POPTO</name>
<evidence type="ECO:0000256" key="4">
    <source>
        <dbReference type="ARBA" id="ARBA00022679"/>
    </source>
</evidence>
<keyword evidence="4" id="KW-0808">Transferase</keyword>
<dbReference type="OrthoDB" id="6752799at2759"/>
<organism evidence="7 8">
    <name type="scientific">Populus tomentosa</name>
    <name type="common">Chinese white poplar</name>
    <dbReference type="NCBI Taxonomy" id="118781"/>
    <lineage>
        <taxon>Eukaryota</taxon>
        <taxon>Viridiplantae</taxon>
        <taxon>Streptophyta</taxon>
        <taxon>Embryophyta</taxon>
        <taxon>Tracheophyta</taxon>
        <taxon>Spermatophyta</taxon>
        <taxon>Magnoliopsida</taxon>
        <taxon>eudicotyledons</taxon>
        <taxon>Gunneridae</taxon>
        <taxon>Pentapetalae</taxon>
        <taxon>rosids</taxon>
        <taxon>fabids</taxon>
        <taxon>Malpighiales</taxon>
        <taxon>Salicaceae</taxon>
        <taxon>Saliceae</taxon>
        <taxon>Populus</taxon>
    </lineage>
</organism>